<protein>
    <recommendedName>
        <fullName evidence="13">CRISPR-associated endonuclease Cas9</fullName>
        <ecNumber evidence="13">3.1.-.-</ecNumber>
    </recommendedName>
</protein>
<dbReference type="GO" id="GO:0003723">
    <property type="term" value="F:RNA binding"/>
    <property type="evidence" value="ECO:0007669"/>
    <property type="project" value="UniProtKB-UniRule"/>
</dbReference>
<keyword evidence="7 13" id="KW-0460">Magnesium</keyword>
<reference evidence="15" key="2">
    <citation type="submission" date="2021-04" db="EMBL/GenBank/DDBJ databases">
        <authorList>
            <person name="Gilroy R."/>
        </authorList>
    </citation>
    <scope>NUCLEOTIDE SEQUENCE</scope>
    <source>
        <strain evidence="15">ChiGjej6B6-1540</strain>
    </source>
</reference>
<feature type="binding site" evidence="13">
    <location>
        <position position="736"/>
    </location>
    <ligand>
        <name>Mg(2+)</name>
        <dbReference type="ChEBI" id="CHEBI:18420"/>
        <label>2</label>
    </ligand>
</feature>
<evidence type="ECO:0000256" key="1">
    <source>
        <dbReference type="ARBA" id="ARBA00001946"/>
    </source>
</evidence>
<dbReference type="GO" id="GO:0016787">
    <property type="term" value="F:hydrolase activity"/>
    <property type="evidence" value="ECO:0007669"/>
    <property type="project" value="UniProtKB-KW"/>
</dbReference>
<feature type="domain" description="HNH Cas9-type" evidence="14">
    <location>
        <begin position="526"/>
        <end position="679"/>
    </location>
</feature>
<name>A0A9D1RS06_9FIRM</name>
<evidence type="ECO:0000256" key="10">
    <source>
        <dbReference type="ARBA" id="ARBA00023125"/>
    </source>
</evidence>
<dbReference type="NCBIfam" id="TIGR01865">
    <property type="entry name" value="cas_Csn1"/>
    <property type="match status" value="1"/>
</dbReference>
<dbReference type="EMBL" id="DXGA01000021">
    <property type="protein sequence ID" value="HIW93094.1"/>
    <property type="molecule type" value="Genomic_DNA"/>
</dbReference>
<gene>
    <name evidence="13 15" type="primary">cas9</name>
    <name evidence="15" type="ORF">H9868_00995</name>
</gene>
<dbReference type="InterPro" id="IPR028629">
    <property type="entry name" value="Cas9"/>
</dbReference>
<dbReference type="GO" id="GO:0046872">
    <property type="term" value="F:metal ion binding"/>
    <property type="evidence" value="ECO:0007669"/>
    <property type="project" value="UniProtKB-UniRule"/>
</dbReference>
<proteinExistence type="inferred from homology"/>
<dbReference type="InterPro" id="IPR003615">
    <property type="entry name" value="HNH_nuc"/>
</dbReference>
<dbReference type="PROSITE" id="PS51749">
    <property type="entry name" value="HNH_CAS9"/>
    <property type="match status" value="1"/>
</dbReference>
<keyword evidence="5 13" id="KW-0255">Endonuclease</keyword>
<evidence type="ECO:0000256" key="5">
    <source>
        <dbReference type="ARBA" id="ARBA00022759"/>
    </source>
</evidence>
<feature type="binding site" evidence="13">
    <location>
        <position position="8"/>
    </location>
    <ligand>
        <name>Mg(2+)</name>
        <dbReference type="ChEBI" id="CHEBI:18420"/>
        <label>1</label>
    </ligand>
</feature>
<feature type="active site" description="Proton acceptor for HNH nuclease domain" evidence="13">
    <location>
        <position position="599"/>
    </location>
</feature>
<feature type="binding site" evidence="13">
    <location>
        <position position="522"/>
    </location>
    <ligand>
        <name>Mg(2+)</name>
        <dbReference type="ChEBI" id="CHEBI:18420"/>
        <label>2</label>
    </ligand>
</feature>
<sequence length="1098" mass="124571">MEYTLGLDIGITSIGWAVLQNDASGEPCHIIDLGVRIFEAAEDPKTGASLAAPRREARSARRRLRRRRHRKERIRTLLVHAGVISQERLDTLFLNSGFAQDVYTLRAEGLDRCLDNESWVRVLLHLAQRRGYRSNSTAEAAKDKDSGILQQALDTNQALMEEKGYRTVGEFFCRDEKFRMTSPDGRQWRRTRNTPGDYSFTVTRDMVAREVSALFDAQRTYGNPYASPEFQQAYETILFSQRNFDEGPGGDSPYRQNDRRGFCTFEASERRACKACYTFEYFKLLQDLNHIRLLSPSAPTRGLSDQERQALIALALKSPSLDYAKLRKTLSLPEDTTFNIVRYDKGSTEEAEKKTKFQQMQSYHKLRKALDSVEKNYIRHLTTQQLDQMGTILSLYKADDKRRSALSSLGLDETVISALLPLSFSKAGSLSLTAMQKLIPHLEQGENYDAACSAVYGDHRGHFGIQRRKTITLSPELWKSGVLDAIHNPVVLRAISQTTKVLNAIVRTYGSPQRISIELAREMKNNFEERHKIDKQYQENQKTNQSLMEEIEAIKGARPTGQDLVKFKLYREQNGICLYSGAQLDSARLFEPGYVDVDHIIPYSISFDDSYRNKVLVRSAENRQKGNRLPLEYLSAHPQRAEDFITLVERHIRDYRKRQKLLKRSLSEEDRSGFKERNLVDTQYITRTIYHLLNDCLLFSPAASKRPVRAVNGAVTDYMRKRLGLRKNRDDGDLHHAMDAAVVAITTNGMIQRISRYAQRRELGQKVQGQYVDPETGELLSRDAFDAKYAPTFPKPWPGFRKELLARLSPDPDAEIRAAGLPGYDDPEPVRPIFVSQMPRRKVTGAAHKETIRSAKMPGHTVVKTALTDLKLDKDGEILGYYNPGDDRLLYEALKARLHAYNGDAKKAFADSPFRKPKKDGTPGPVVQKVKIYGTSSLNVAACGGVADNGGMVRIDVYLVPGDGYYFIPVYTADVVRGILPQKAVTQSGIAGWKTMCDDNFMFSLYPGDLIRVEGRKPINLTLKNKNATGEKELLRSEWLVYYVSADIATGSITINTHDRKYKKKGLGIKTLLSLEKYEVDPLGHYHKVHLPEQRQGF</sequence>
<dbReference type="AlphaFoldDB" id="A0A9D1RS06"/>
<evidence type="ECO:0000256" key="7">
    <source>
        <dbReference type="ARBA" id="ARBA00022842"/>
    </source>
</evidence>
<keyword evidence="11" id="KW-0464">Manganese</keyword>
<keyword evidence="10 13" id="KW-0238">DNA-binding</keyword>
<keyword evidence="3 13" id="KW-0540">Nuclease</keyword>
<keyword evidence="8 13" id="KW-0694">RNA-binding</keyword>
<dbReference type="GO" id="GO:0004519">
    <property type="term" value="F:endonuclease activity"/>
    <property type="evidence" value="ECO:0007669"/>
    <property type="project" value="UniProtKB-UniRule"/>
</dbReference>
<feature type="binding site" evidence="13">
    <location>
        <position position="8"/>
    </location>
    <ligand>
        <name>Mg(2+)</name>
        <dbReference type="ChEBI" id="CHEBI:18420"/>
        <label>2</label>
    </ligand>
</feature>
<comment type="similarity">
    <text evidence="13">Belongs to the CRISPR-associated Cas9 family.</text>
</comment>
<feature type="binding site" evidence="13">
    <location>
        <position position="518"/>
    </location>
    <ligand>
        <name>Mg(2+)</name>
        <dbReference type="ChEBI" id="CHEBI:18420"/>
        <label>1</label>
    </ligand>
</feature>
<dbReference type="Gene3D" id="3.30.420.10">
    <property type="entry name" value="Ribonuclease H-like superfamily/Ribonuclease H"/>
    <property type="match status" value="3"/>
</dbReference>
<comment type="domain">
    <text evidence="13">Has 2 endonuclease domains. The discontinuous RuvC-like domain cleaves the target DNA noncomplementary to crRNA while the HNH nuclease domain cleaves the target DNA complementary to crRNA.</text>
</comment>
<feature type="binding site" evidence="13">
    <location>
        <position position="522"/>
    </location>
    <ligand>
        <name>Mg(2+)</name>
        <dbReference type="ChEBI" id="CHEBI:18420"/>
        <label>1</label>
    </ligand>
</feature>
<evidence type="ECO:0000256" key="2">
    <source>
        <dbReference type="ARBA" id="ARBA00005244"/>
    </source>
</evidence>
<evidence type="ECO:0000256" key="3">
    <source>
        <dbReference type="ARBA" id="ARBA00022722"/>
    </source>
</evidence>
<evidence type="ECO:0000313" key="15">
    <source>
        <dbReference type="EMBL" id="HIW93094.1"/>
    </source>
</evidence>
<dbReference type="GO" id="GO:0003677">
    <property type="term" value="F:DNA binding"/>
    <property type="evidence" value="ECO:0007669"/>
    <property type="project" value="UniProtKB-UniRule"/>
</dbReference>
<dbReference type="EC" id="3.1.-.-" evidence="13"/>
<evidence type="ECO:0000256" key="8">
    <source>
        <dbReference type="ARBA" id="ARBA00022884"/>
    </source>
</evidence>
<comment type="caution">
    <text evidence="15">The sequence shown here is derived from an EMBL/GenBank/DDBJ whole genome shotgun (WGS) entry which is preliminary data.</text>
</comment>
<feature type="active site" description="For RuvC-like nuclease domain" evidence="13">
    <location>
        <position position="8"/>
    </location>
</feature>
<evidence type="ECO:0000256" key="12">
    <source>
        <dbReference type="ARBA" id="ARBA00046380"/>
    </source>
</evidence>
<keyword evidence="4 13" id="KW-0479">Metal-binding</keyword>
<evidence type="ECO:0000313" key="16">
    <source>
        <dbReference type="Proteomes" id="UP000824192"/>
    </source>
</evidence>
<keyword evidence="9 13" id="KW-0051">Antiviral defense</keyword>
<evidence type="ECO:0000259" key="14">
    <source>
        <dbReference type="PROSITE" id="PS51749"/>
    </source>
</evidence>
<reference evidence="15" key="1">
    <citation type="journal article" date="2021" name="PeerJ">
        <title>Extensive microbial diversity within the chicken gut microbiome revealed by metagenomics and culture.</title>
        <authorList>
            <person name="Gilroy R."/>
            <person name="Ravi A."/>
            <person name="Getino M."/>
            <person name="Pursley I."/>
            <person name="Horton D.L."/>
            <person name="Alikhan N.F."/>
            <person name="Baker D."/>
            <person name="Gharbi K."/>
            <person name="Hall N."/>
            <person name="Watson M."/>
            <person name="Adriaenssens E.M."/>
            <person name="Foster-Nyarko E."/>
            <person name="Jarju S."/>
            <person name="Secka A."/>
            <person name="Antonio M."/>
            <person name="Oren A."/>
            <person name="Chaudhuri R.R."/>
            <person name="La Ragione R."/>
            <person name="Hildebrand F."/>
            <person name="Pallen M.J."/>
        </authorList>
    </citation>
    <scope>NUCLEOTIDE SEQUENCE</scope>
    <source>
        <strain evidence="15">ChiGjej6B6-1540</strain>
    </source>
</reference>
<dbReference type="Pfam" id="PF13395">
    <property type="entry name" value="HNH_4"/>
    <property type="match status" value="1"/>
</dbReference>
<dbReference type="GO" id="GO:0043571">
    <property type="term" value="P:maintenance of CRISPR repeat elements"/>
    <property type="evidence" value="ECO:0007669"/>
    <property type="project" value="UniProtKB-UniRule"/>
</dbReference>
<evidence type="ECO:0000256" key="6">
    <source>
        <dbReference type="ARBA" id="ARBA00022801"/>
    </source>
</evidence>
<accession>A0A9D1RS06</accession>
<organism evidence="15 16">
    <name type="scientific">Candidatus Flavonifractor merdipullorum</name>
    <dbReference type="NCBI Taxonomy" id="2838590"/>
    <lineage>
        <taxon>Bacteria</taxon>
        <taxon>Bacillati</taxon>
        <taxon>Bacillota</taxon>
        <taxon>Clostridia</taxon>
        <taxon>Eubacteriales</taxon>
        <taxon>Oscillospiraceae</taxon>
        <taxon>Flavonifractor</taxon>
    </lineage>
</organism>
<comment type="function">
    <text evidence="13">CRISPR (clustered regularly interspaced short palindromic repeat) is an adaptive immune system that provides protection against mobile genetic elements (viruses, transposable elements and conjugative plasmids). CRISPR clusters contain spacers, sequences complementary to antecedent mobile elements, and target invading nucleic acids. CRISPR clusters are transcribed and processed into CRISPR RNA (crRNA). In type II CRISPR systems correct processing of pre-crRNA requires a trans-encoded small RNA (tracrRNA), endogenous ribonuclease 3 (rnc) and this protein. The tracrRNA serves as a guide for ribonuclease 3-aided processing of pre-crRNA. Subsequently Cas9/crRNA/tracrRNA endonucleolytically cleaves linear or circular dsDNA target complementary to the spacer; Cas9 is inactive in the absence of the 2 guide RNAs (gRNA). Cas9 recognizes the protospacer adjacent motif (PAM) in the CRISPR repeat sequences to help distinguish self versus nonself, as targets within the bacterial CRISPR locus do not have PAMs. PAM recognition is also required for catalytic activity.</text>
</comment>
<evidence type="ECO:0000256" key="9">
    <source>
        <dbReference type="ARBA" id="ARBA00023118"/>
    </source>
</evidence>
<keyword evidence="6 13" id="KW-0378">Hydrolase</keyword>
<dbReference type="HAMAP" id="MF_01480">
    <property type="entry name" value="Cas9"/>
    <property type="match status" value="1"/>
</dbReference>
<dbReference type="InterPro" id="IPR033114">
    <property type="entry name" value="HNH_CAS9"/>
</dbReference>
<dbReference type="GO" id="GO:0051607">
    <property type="term" value="P:defense response to virus"/>
    <property type="evidence" value="ECO:0007669"/>
    <property type="project" value="UniProtKB-UniRule"/>
</dbReference>
<evidence type="ECO:0000256" key="4">
    <source>
        <dbReference type="ARBA" id="ARBA00022723"/>
    </source>
</evidence>
<comment type="similarity">
    <text evidence="2">Belongs to the CRISPR-associated protein Cas9 family. Subtype II-A subfamily.</text>
</comment>
<dbReference type="Proteomes" id="UP000824192">
    <property type="component" value="Unassembled WGS sequence"/>
</dbReference>
<dbReference type="InterPro" id="IPR036397">
    <property type="entry name" value="RNaseH_sf"/>
</dbReference>
<comment type="subunit">
    <text evidence="12 13">Monomer. Binds crRNA and tracrRNA.</text>
</comment>
<comment type="cofactor">
    <cofactor evidence="1 13">
        <name>Mg(2+)</name>
        <dbReference type="ChEBI" id="CHEBI:18420"/>
    </cofactor>
</comment>
<evidence type="ECO:0000256" key="13">
    <source>
        <dbReference type="HAMAP-Rule" id="MF_01480"/>
    </source>
</evidence>
<dbReference type="Pfam" id="PF22702">
    <property type="entry name" value="Cas9_RuvC"/>
    <property type="match status" value="1"/>
</dbReference>
<evidence type="ECO:0000256" key="11">
    <source>
        <dbReference type="ARBA" id="ARBA00023211"/>
    </source>
</evidence>
<dbReference type="InterPro" id="IPR055228">
    <property type="entry name" value="Cas9_RuvC"/>
</dbReference>